<name>X0WNZ1_9ZZZZ</name>
<dbReference type="SUPFAM" id="SSF56796">
    <property type="entry name" value="Dehydroquinate synthase-like"/>
    <property type="match status" value="1"/>
</dbReference>
<sequence>YSIAFQAKVTDRWKLLCPIFNIQVENKSREELLDEFLQAVKDFIESLDAPVCVKDMKNPVINKEDYFDKLDLLIEYAADDAVSLTSFRSMSAKLFKTIFEYAWSGQNIDF</sequence>
<dbReference type="EMBL" id="BARS01037586">
    <property type="protein sequence ID" value="GAG14401.1"/>
    <property type="molecule type" value="Genomic_DNA"/>
</dbReference>
<dbReference type="AlphaFoldDB" id="X0WNZ1"/>
<organism evidence="1">
    <name type="scientific">marine sediment metagenome</name>
    <dbReference type="NCBI Taxonomy" id="412755"/>
    <lineage>
        <taxon>unclassified sequences</taxon>
        <taxon>metagenomes</taxon>
        <taxon>ecological metagenomes</taxon>
    </lineage>
</organism>
<reference evidence="1" key="1">
    <citation type="journal article" date="2014" name="Front. Microbiol.">
        <title>High frequency of phylogenetically diverse reductive dehalogenase-homologous genes in deep subseafloor sedimentary metagenomes.</title>
        <authorList>
            <person name="Kawai M."/>
            <person name="Futagami T."/>
            <person name="Toyoda A."/>
            <person name="Takaki Y."/>
            <person name="Nishi S."/>
            <person name="Hori S."/>
            <person name="Arai W."/>
            <person name="Tsubouchi T."/>
            <person name="Morono Y."/>
            <person name="Uchiyama I."/>
            <person name="Ito T."/>
            <person name="Fujiyama A."/>
            <person name="Inagaki F."/>
            <person name="Takami H."/>
        </authorList>
    </citation>
    <scope>NUCLEOTIDE SEQUENCE</scope>
    <source>
        <strain evidence="1">Expedition CK06-06</strain>
    </source>
</reference>
<gene>
    <name evidence="1" type="ORF">S01H1_57621</name>
</gene>
<feature type="non-terminal residue" evidence="1">
    <location>
        <position position="1"/>
    </location>
</feature>
<proteinExistence type="predicted"/>
<accession>X0WNZ1</accession>
<comment type="caution">
    <text evidence="1">The sequence shown here is derived from an EMBL/GenBank/DDBJ whole genome shotgun (WGS) entry which is preliminary data.</text>
</comment>
<dbReference type="Gene3D" id="1.20.1090.10">
    <property type="entry name" value="Dehydroquinate synthase-like - alpha domain"/>
    <property type="match status" value="1"/>
</dbReference>
<protein>
    <submittedName>
        <fullName evidence="1">Uncharacterized protein</fullName>
    </submittedName>
</protein>
<evidence type="ECO:0000313" key="1">
    <source>
        <dbReference type="EMBL" id="GAG14401.1"/>
    </source>
</evidence>